<proteinExistence type="predicted"/>
<evidence type="ECO:0008006" key="3">
    <source>
        <dbReference type="Google" id="ProtNLM"/>
    </source>
</evidence>
<dbReference type="EMBL" id="NBSH01000012">
    <property type="protein sequence ID" value="ORX35153.1"/>
    <property type="molecule type" value="Genomic_DNA"/>
</dbReference>
<dbReference type="Proteomes" id="UP000193218">
    <property type="component" value="Unassembled WGS sequence"/>
</dbReference>
<dbReference type="Pfam" id="PF08538">
    <property type="entry name" value="DUF1749"/>
    <property type="match status" value="1"/>
</dbReference>
<dbReference type="RefSeq" id="XP_021869369.1">
    <property type="nucleotide sequence ID" value="XM_022013579.1"/>
</dbReference>
<keyword evidence="2" id="KW-1185">Reference proteome</keyword>
<dbReference type="Gene3D" id="3.40.50.1820">
    <property type="entry name" value="alpha/beta hydrolase"/>
    <property type="match status" value="1"/>
</dbReference>
<dbReference type="InterPro" id="IPR013744">
    <property type="entry name" value="SidJ"/>
</dbReference>
<evidence type="ECO:0000313" key="1">
    <source>
        <dbReference type="EMBL" id="ORX35153.1"/>
    </source>
</evidence>
<dbReference type="OrthoDB" id="10034502at2759"/>
<dbReference type="FunCoup" id="A0A1Y1UAU6">
    <property type="interactions" value="10"/>
</dbReference>
<accession>A0A1Y1UAU6</accession>
<dbReference type="AlphaFoldDB" id="A0A1Y1UAU6"/>
<dbReference type="GeneID" id="33555387"/>
<evidence type="ECO:0000313" key="2">
    <source>
        <dbReference type="Proteomes" id="UP000193218"/>
    </source>
</evidence>
<dbReference type="InterPro" id="IPR029058">
    <property type="entry name" value="AB_hydrolase_fold"/>
</dbReference>
<sequence>MSLPGILSTYPIAGSSKSYPYFTSGAIDSTKAVIFIGGLTNGLMSVDYVSALSSTLETAGWKLIQMHWSSAYDGYMTGSLDRDVSEMASLVKHLRSQVVLGLETVVLMGHSTGCQDVMHYLTSPSSDSRPTVEGGILQAPVSDREYYEQVDNDYTHIWRTRFDQAEQMVKEGKGDHLLDWEFSQKVGHATAYRLISLYAKGGDDDYFSSDLPNEHEEPHKHPLSASFGELPVPILALWSGNDEFSRVPSVPDLMARWEHAGKGKLESRIVDGAGHAANEAGPQKQLCEEVNGWLKRHF</sequence>
<name>A0A1Y1UAU6_9TREE</name>
<dbReference type="PANTHER" id="PTHR31591:SF1">
    <property type="entry name" value="UPF0613 PROTEIN PB24D3.06C"/>
    <property type="match status" value="1"/>
</dbReference>
<comment type="caution">
    <text evidence="1">The sequence shown here is derived from an EMBL/GenBank/DDBJ whole genome shotgun (WGS) entry which is preliminary data.</text>
</comment>
<dbReference type="InParanoid" id="A0A1Y1UAU6"/>
<dbReference type="SUPFAM" id="SSF53474">
    <property type="entry name" value="alpha/beta-Hydrolases"/>
    <property type="match status" value="1"/>
</dbReference>
<protein>
    <recommendedName>
        <fullName evidence="3">Alpha/Beta hydrolase protein</fullName>
    </recommendedName>
</protein>
<reference evidence="1 2" key="1">
    <citation type="submission" date="2017-03" db="EMBL/GenBank/DDBJ databases">
        <title>Widespread Adenine N6-methylation of Active Genes in Fungi.</title>
        <authorList>
            <consortium name="DOE Joint Genome Institute"/>
            <person name="Mondo S.J."/>
            <person name="Dannebaum R.O."/>
            <person name="Kuo R.C."/>
            <person name="Louie K.B."/>
            <person name="Bewick A.J."/>
            <person name="Labutti K."/>
            <person name="Haridas S."/>
            <person name="Kuo A."/>
            <person name="Salamov A."/>
            <person name="Ahrendt S.R."/>
            <person name="Lau R."/>
            <person name="Bowen B.P."/>
            <person name="Lipzen A."/>
            <person name="Sullivan W."/>
            <person name="Andreopoulos W.B."/>
            <person name="Clum A."/>
            <person name="Lindquist E."/>
            <person name="Daum C."/>
            <person name="Northen T.R."/>
            <person name="Ramamoorthy G."/>
            <person name="Schmitz R.J."/>
            <person name="Gryganskyi A."/>
            <person name="Culley D."/>
            <person name="Magnuson J."/>
            <person name="James T.Y."/>
            <person name="O'Malley M.A."/>
            <person name="Stajich J.E."/>
            <person name="Spatafora J.W."/>
            <person name="Visel A."/>
            <person name="Grigoriev I.V."/>
        </authorList>
    </citation>
    <scope>NUCLEOTIDE SEQUENCE [LARGE SCALE GENOMIC DNA]</scope>
    <source>
        <strain evidence="1 2">NRRL Y-17943</strain>
    </source>
</reference>
<dbReference type="PANTHER" id="PTHR31591">
    <property type="entry name" value="UPF0613 PROTEIN PB24D3.06C"/>
    <property type="match status" value="1"/>
</dbReference>
<organism evidence="1 2">
    <name type="scientific">Kockovaella imperatae</name>
    <dbReference type="NCBI Taxonomy" id="4999"/>
    <lineage>
        <taxon>Eukaryota</taxon>
        <taxon>Fungi</taxon>
        <taxon>Dikarya</taxon>
        <taxon>Basidiomycota</taxon>
        <taxon>Agaricomycotina</taxon>
        <taxon>Tremellomycetes</taxon>
        <taxon>Tremellales</taxon>
        <taxon>Cuniculitremaceae</taxon>
        <taxon>Kockovaella</taxon>
    </lineage>
</organism>
<gene>
    <name evidence="1" type="ORF">BD324DRAFT_582746</name>
</gene>